<evidence type="ECO:0000256" key="4">
    <source>
        <dbReference type="ARBA" id="ARBA00023136"/>
    </source>
</evidence>
<keyword evidence="4 5" id="KW-0472">Membrane</keyword>
<comment type="subcellular location">
    <subcellularLocation>
        <location evidence="1">Membrane</location>
        <topology evidence="1">Multi-pass membrane protein</topology>
    </subcellularLocation>
</comment>
<comment type="caution">
    <text evidence="7">The sequence shown here is derived from an EMBL/GenBank/DDBJ whole genome shotgun (WGS) entry which is preliminary data.</text>
</comment>
<dbReference type="InterPro" id="IPR009908">
    <property type="entry name" value="Methylamine_util_MauE"/>
</dbReference>
<keyword evidence="3 5" id="KW-1133">Transmembrane helix</keyword>
<organism evidence="7 8">
    <name type="scientific">Thermomonospora cellulosilytica</name>
    <dbReference type="NCBI Taxonomy" id="1411118"/>
    <lineage>
        <taxon>Bacteria</taxon>
        <taxon>Bacillati</taxon>
        <taxon>Actinomycetota</taxon>
        <taxon>Actinomycetes</taxon>
        <taxon>Streptosporangiales</taxon>
        <taxon>Thermomonosporaceae</taxon>
        <taxon>Thermomonospora</taxon>
    </lineage>
</organism>
<evidence type="ECO:0000256" key="1">
    <source>
        <dbReference type="ARBA" id="ARBA00004141"/>
    </source>
</evidence>
<dbReference type="RefSeq" id="WP_182706220.1">
    <property type="nucleotide sequence ID" value="NZ_JACJII010000001.1"/>
</dbReference>
<feature type="domain" description="Methylamine utilisation protein MauE" evidence="6">
    <location>
        <begin position="4"/>
        <end position="134"/>
    </location>
</feature>
<dbReference type="Proteomes" id="UP000539313">
    <property type="component" value="Unassembled WGS sequence"/>
</dbReference>
<protein>
    <recommendedName>
        <fullName evidence="6">Methylamine utilisation protein MauE domain-containing protein</fullName>
    </recommendedName>
</protein>
<sequence>MIAALAGVAACTVAGVLLLGFAEHLRAPRALPGALAAHGTVPLPLVRPLAVIVVAVEGLLGAALTAGLATGADRLPGLLVAAGVLLAVYATYAHRLRRGARGRAVPCGCSGADTAVNGWVVLRAGVPSALALAAAPVSGAVVVPAASAARFAEAALAGAVFAVLLWALPEAMARPAAEGGGGGRGGRGGT</sequence>
<gene>
    <name evidence="7" type="ORF">HNR21_003776</name>
</gene>
<dbReference type="Pfam" id="PF07291">
    <property type="entry name" value="MauE"/>
    <property type="match status" value="1"/>
</dbReference>
<keyword evidence="2 5" id="KW-0812">Transmembrane</keyword>
<evidence type="ECO:0000313" key="7">
    <source>
        <dbReference type="EMBL" id="MBA9004894.1"/>
    </source>
</evidence>
<dbReference type="AlphaFoldDB" id="A0A7W3MZS5"/>
<feature type="transmembrane region" description="Helical" evidence="5">
    <location>
        <begin position="46"/>
        <end position="68"/>
    </location>
</feature>
<evidence type="ECO:0000313" key="8">
    <source>
        <dbReference type="Proteomes" id="UP000539313"/>
    </source>
</evidence>
<feature type="transmembrane region" description="Helical" evidence="5">
    <location>
        <begin position="148"/>
        <end position="168"/>
    </location>
</feature>
<proteinExistence type="predicted"/>
<evidence type="ECO:0000256" key="2">
    <source>
        <dbReference type="ARBA" id="ARBA00022692"/>
    </source>
</evidence>
<accession>A0A7W3MZS5</accession>
<dbReference type="GO" id="GO:0016020">
    <property type="term" value="C:membrane"/>
    <property type="evidence" value="ECO:0007669"/>
    <property type="project" value="UniProtKB-SubCell"/>
</dbReference>
<evidence type="ECO:0000259" key="6">
    <source>
        <dbReference type="Pfam" id="PF07291"/>
    </source>
</evidence>
<keyword evidence="8" id="KW-1185">Reference proteome</keyword>
<dbReference type="GO" id="GO:0030416">
    <property type="term" value="P:methylamine metabolic process"/>
    <property type="evidence" value="ECO:0007669"/>
    <property type="project" value="InterPro"/>
</dbReference>
<evidence type="ECO:0000256" key="3">
    <source>
        <dbReference type="ARBA" id="ARBA00022989"/>
    </source>
</evidence>
<reference evidence="7 8" key="1">
    <citation type="submission" date="2020-08" db="EMBL/GenBank/DDBJ databases">
        <title>Sequencing the genomes of 1000 actinobacteria strains.</title>
        <authorList>
            <person name="Klenk H.-P."/>
        </authorList>
    </citation>
    <scope>NUCLEOTIDE SEQUENCE [LARGE SCALE GENOMIC DNA]</scope>
    <source>
        <strain evidence="7 8">DSM 45823</strain>
    </source>
</reference>
<feature type="transmembrane region" description="Helical" evidence="5">
    <location>
        <begin position="75"/>
        <end position="92"/>
    </location>
</feature>
<dbReference type="EMBL" id="JACJII010000001">
    <property type="protein sequence ID" value="MBA9004894.1"/>
    <property type="molecule type" value="Genomic_DNA"/>
</dbReference>
<evidence type="ECO:0000256" key="5">
    <source>
        <dbReference type="SAM" id="Phobius"/>
    </source>
</evidence>
<name>A0A7W3MZS5_9ACTN</name>